<evidence type="ECO:0000256" key="2">
    <source>
        <dbReference type="ARBA" id="ARBA00022475"/>
    </source>
</evidence>
<dbReference type="Pfam" id="PF06271">
    <property type="entry name" value="RDD"/>
    <property type="match status" value="1"/>
</dbReference>
<dbReference type="RefSeq" id="WP_116687475.1">
    <property type="nucleotide sequence ID" value="NZ_CAWNYD010000005.1"/>
</dbReference>
<feature type="transmembrane region" description="Helical" evidence="7">
    <location>
        <begin position="87"/>
        <end position="110"/>
    </location>
</feature>
<feature type="domain" description="RDD" evidence="8">
    <location>
        <begin position="46"/>
        <end position="172"/>
    </location>
</feature>
<dbReference type="InterPro" id="IPR010432">
    <property type="entry name" value="RDD"/>
</dbReference>
<evidence type="ECO:0000313" key="9">
    <source>
        <dbReference type="EMBL" id="PVZ68146.1"/>
    </source>
</evidence>
<comment type="subcellular location">
    <subcellularLocation>
        <location evidence="1">Cell membrane</location>
        <topology evidence="1">Multi-pass membrane protein</topology>
    </subcellularLocation>
</comment>
<dbReference type="OrthoDB" id="9793824at2"/>
<keyword evidence="2" id="KW-1003">Cell membrane</keyword>
<keyword evidence="3 7" id="KW-0812">Transmembrane</keyword>
<feature type="region of interest" description="Disordered" evidence="6">
    <location>
        <begin position="1"/>
        <end position="30"/>
    </location>
</feature>
<keyword evidence="4 7" id="KW-1133">Transmembrane helix</keyword>
<evidence type="ECO:0000256" key="3">
    <source>
        <dbReference type="ARBA" id="ARBA00022692"/>
    </source>
</evidence>
<evidence type="ECO:0000256" key="4">
    <source>
        <dbReference type="ARBA" id="ARBA00022989"/>
    </source>
</evidence>
<evidence type="ECO:0000259" key="8">
    <source>
        <dbReference type="Pfam" id="PF06271"/>
    </source>
</evidence>
<keyword evidence="10" id="KW-1185">Reference proteome</keyword>
<reference evidence="9 10" key="1">
    <citation type="submission" date="2018-04" db="EMBL/GenBank/DDBJ databases">
        <title>Thalassorhabdus spongiae gen. nov., sp. nov., isolated from a marine sponge in South-West Iceland.</title>
        <authorList>
            <person name="Knobloch S."/>
            <person name="Daussin A."/>
            <person name="Johannsson R."/>
            <person name="Marteinsson V.T."/>
        </authorList>
    </citation>
    <scope>NUCLEOTIDE SEQUENCE [LARGE SCALE GENOMIC DNA]</scope>
    <source>
        <strain evidence="9 10">Hp12</strain>
    </source>
</reference>
<organism evidence="9 10">
    <name type="scientific">Pelagibaculum spongiae</name>
    <dbReference type="NCBI Taxonomy" id="2080658"/>
    <lineage>
        <taxon>Bacteria</taxon>
        <taxon>Pseudomonadati</taxon>
        <taxon>Pseudomonadota</taxon>
        <taxon>Gammaproteobacteria</taxon>
        <taxon>Oceanospirillales</taxon>
        <taxon>Pelagibaculum</taxon>
    </lineage>
</organism>
<comment type="caution">
    <text evidence="9">The sequence shown here is derived from an EMBL/GenBank/DDBJ whole genome shotgun (WGS) entry which is preliminary data.</text>
</comment>
<feature type="transmembrane region" description="Helical" evidence="7">
    <location>
        <begin position="141"/>
        <end position="160"/>
    </location>
</feature>
<gene>
    <name evidence="9" type="ORF">DC094_12640</name>
</gene>
<protein>
    <submittedName>
        <fullName evidence="9">RDD family protein</fullName>
    </submittedName>
</protein>
<dbReference type="InterPro" id="IPR051791">
    <property type="entry name" value="Pra-immunoreactive"/>
</dbReference>
<name>A0A2V1GYL8_9GAMM</name>
<evidence type="ECO:0000256" key="5">
    <source>
        <dbReference type="ARBA" id="ARBA00023136"/>
    </source>
</evidence>
<dbReference type="EMBL" id="QDDL01000005">
    <property type="protein sequence ID" value="PVZ68146.1"/>
    <property type="molecule type" value="Genomic_DNA"/>
</dbReference>
<dbReference type="Proteomes" id="UP000244906">
    <property type="component" value="Unassembled WGS sequence"/>
</dbReference>
<proteinExistence type="predicted"/>
<sequence>MNKPPSTNSVDKMSSQKIPGHSFQSDNPYQAPTAPLDTVESSGIRYAGFWRRFVAAAIDGLLMLLLLAPLSITIVGRQEAEIAAISFSFSSILVEYLLPMVITLLFWFFYSATPGKMLLGLKIIDAQHGGKAKPFQLLMRYIGYFPSMVVLFMGFIWIAIDEKKQGWHDKVAETLVVRK</sequence>
<evidence type="ECO:0000256" key="7">
    <source>
        <dbReference type="SAM" id="Phobius"/>
    </source>
</evidence>
<feature type="transmembrane region" description="Helical" evidence="7">
    <location>
        <begin position="53"/>
        <end position="75"/>
    </location>
</feature>
<accession>A0A2V1GYL8</accession>
<dbReference type="GO" id="GO:0005886">
    <property type="term" value="C:plasma membrane"/>
    <property type="evidence" value="ECO:0007669"/>
    <property type="project" value="UniProtKB-SubCell"/>
</dbReference>
<evidence type="ECO:0000256" key="6">
    <source>
        <dbReference type="SAM" id="MobiDB-lite"/>
    </source>
</evidence>
<evidence type="ECO:0000256" key="1">
    <source>
        <dbReference type="ARBA" id="ARBA00004651"/>
    </source>
</evidence>
<evidence type="ECO:0000313" key="10">
    <source>
        <dbReference type="Proteomes" id="UP000244906"/>
    </source>
</evidence>
<dbReference type="AlphaFoldDB" id="A0A2V1GYL8"/>
<dbReference type="PANTHER" id="PTHR36115:SF4">
    <property type="entry name" value="MEMBRANE PROTEIN"/>
    <property type="match status" value="1"/>
</dbReference>
<dbReference type="PANTHER" id="PTHR36115">
    <property type="entry name" value="PROLINE-RICH ANTIGEN HOMOLOG-RELATED"/>
    <property type="match status" value="1"/>
</dbReference>
<keyword evidence="5 7" id="KW-0472">Membrane</keyword>